<accession>A0ABR4KSG0</accession>
<dbReference type="GeneID" id="98154550"/>
<evidence type="ECO:0000313" key="3">
    <source>
        <dbReference type="Proteomes" id="UP001610444"/>
    </source>
</evidence>
<protein>
    <submittedName>
        <fullName evidence="2">Uncharacterized protein</fullName>
    </submittedName>
</protein>
<keyword evidence="1" id="KW-0812">Transmembrane</keyword>
<sequence>MFPIIIMLCGDNMTTFRSGDMMTQAGIRDPITRLEVIIILTATALVIGCVALWYMDYSHVKSSAR</sequence>
<proteinExistence type="predicted"/>
<dbReference type="Proteomes" id="UP001610444">
    <property type="component" value="Unassembled WGS sequence"/>
</dbReference>
<dbReference type="RefSeq" id="XP_070901861.1">
    <property type="nucleotide sequence ID" value="XM_071039386.1"/>
</dbReference>
<name>A0ABR4KSG0_9EURO</name>
<reference evidence="2 3" key="1">
    <citation type="submission" date="2024-07" db="EMBL/GenBank/DDBJ databases">
        <title>Section-level genome sequencing and comparative genomics of Aspergillus sections Usti and Cavernicolus.</title>
        <authorList>
            <consortium name="Lawrence Berkeley National Laboratory"/>
            <person name="Nybo J.L."/>
            <person name="Vesth T.C."/>
            <person name="Theobald S."/>
            <person name="Frisvad J.C."/>
            <person name="Larsen T.O."/>
            <person name="Kjaerboelling I."/>
            <person name="Rothschild-Mancinelli K."/>
            <person name="Lyhne E.K."/>
            <person name="Kogle M.E."/>
            <person name="Barry K."/>
            <person name="Clum A."/>
            <person name="Na H."/>
            <person name="Ledsgaard L."/>
            <person name="Lin J."/>
            <person name="Lipzen A."/>
            <person name="Kuo A."/>
            <person name="Riley R."/>
            <person name="Mondo S."/>
            <person name="LaButti K."/>
            <person name="Haridas S."/>
            <person name="Pangalinan J."/>
            <person name="Salamov A.A."/>
            <person name="Simmons B.A."/>
            <person name="Magnuson J.K."/>
            <person name="Chen J."/>
            <person name="Drula E."/>
            <person name="Henrissat B."/>
            <person name="Wiebenga A."/>
            <person name="Lubbers R.J."/>
            <person name="Gomes A.C."/>
            <person name="Macurrencykelacurrency M.R."/>
            <person name="Stajich J."/>
            <person name="Grigoriev I.V."/>
            <person name="Mortensen U.H."/>
            <person name="De vries R.P."/>
            <person name="Baker S.E."/>
            <person name="Andersen M.R."/>
        </authorList>
    </citation>
    <scope>NUCLEOTIDE SEQUENCE [LARGE SCALE GENOMIC DNA]</scope>
    <source>
        <strain evidence="2 3">CBS 756.74</strain>
    </source>
</reference>
<evidence type="ECO:0000256" key="1">
    <source>
        <dbReference type="SAM" id="Phobius"/>
    </source>
</evidence>
<organism evidence="2 3">
    <name type="scientific">Aspergillus pseudodeflectus</name>
    <dbReference type="NCBI Taxonomy" id="176178"/>
    <lineage>
        <taxon>Eukaryota</taxon>
        <taxon>Fungi</taxon>
        <taxon>Dikarya</taxon>
        <taxon>Ascomycota</taxon>
        <taxon>Pezizomycotina</taxon>
        <taxon>Eurotiomycetes</taxon>
        <taxon>Eurotiomycetidae</taxon>
        <taxon>Eurotiales</taxon>
        <taxon>Aspergillaceae</taxon>
        <taxon>Aspergillus</taxon>
        <taxon>Aspergillus subgen. Nidulantes</taxon>
    </lineage>
</organism>
<keyword evidence="1" id="KW-0472">Membrane</keyword>
<keyword evidence="1" id="KW-1133">Transmembrane helix</keyword>
<dbReference type="EMBL" id="JBFXLR010000010">
    <property type="protein sequence ID" value="KAL2855205.1"/>
    <property type="molecule type" value="Genomic_DNA"/>
</dbReference>
<gene>
    <name evidence="2" type="ORF">BJX68DRAFT_231718</name>
</gene>
<comment type="caution">
    <text evidence="2">The sequence shown here is derived from an EMBL/GenBank/DDBJ whole genome shotgun (WGS) entry which is preliminary data.</text>
</comment>
<keyword evidence="3" id="KW-1185">Reference proteome</keyword>
<evidence type="ECO:0000313" key="2">
    <source>
        <dbReference type="EMBL" id="KAL2855205.1"/>
    </source>
</evidence>
<feature type="transmembrane region" description="Helical" evidence="1">
    <location>
        <begin position="36"/>
        <end position="55"/>
    </location>
</feature>